<gene>
    <name evidence="3" type="ORF">Malapachy_0691</name>
</gene>
<evidence type="ECO:0000256" key="2">
    <source>
        <dbReference type="SAM" id="Phobius"/>
    </source>
</evidence>
<accession>A0A0M9VQ32</accession>
<organism evidence="3 4">
    <name type="scientific">Malassezia pachydermatis</name>
    <dbReference type="NCBI Taxonomy" id="77020"/>
    <lineage>
        <taxon>Eukaryota</taxon>
        <taxon>Fungi</taxon>
        <taxon>Dikarya</taxon>
        <taxon>Basidiomycota</taxon>
        <taxon>Ustilaginomycotina</taxon>
        <taxon>Malasseziomycetes</taxon>
        <taxon>Malasseziales</taxon>
        <taxon>Malasseziaceae</taxon>
        <taxon>Malassezia</taxon>
    </lineage>
</organism>
<dbReference type="VEuPathDB" id="FungiDB:Malapachy_0691"/>
<dbReference type="GeneID" id="28727081"/>
<keyword evidence="4" id="KW-1185">Reference proteome</keyword>
<dbReference type="OrthoDB" id="5582002at2759"/>
<comment type="caution">
    <text evidence="3">The sequence shown here is derived from an EMBL/GenBank/DDBJ whole genome shotgun (WGS) entry which is preliminary data.</text>
</comment>
<dbReference type="AlphaFoldDB" id="A0A0M9VQ32"/>
<feature type="transmembrane region" description="Helical" evidence="2">
    <location>
        <begin position="275"/>
        <end position="295"/>
    </location>
</feature>
<dbReference type="EMBL" id="LGAV01000003">
    <property type="protein sequence ID" value="KOS15089.1"/>
    <property type="molecule type" value="Genomic_DNA"/>
</dbReference>
<keyword evidence="2" id="KW-0472">Membrane</keyword>
<proteinExistence type="predicted"/>
<keyword evidence="2" id="KW-0812">Transmembrane</keyword>
<name>A0A0M9VQ32_9BASI</name>
<evidence type="ECO:0000313" key="3">
    <source>
        <dbReference type="EMBL" id="KOS15089.1"/>
    </source>
</evidence>
<sequence>MASSSHAAAWDETAYPVQDGAQYQAYEGWPASYDTNGVYDPAYGHDYAAQPMVAHDTYPPYYDSSAWEAAQYEGYAKETVASNEMAPTYTRALQPQGLPDAMPSNSEQDRPEAWAIDSDADTDDDSLGEDFDAYKDFNNVEQGPQHHLDSHPESHDKRHPYGAAPPMSSRPAAHPLVQLPPNGADLYPTIVDVRHAHGFLPDKRGTKSYNKLLGASDSQLDLADIAPLGDEFTSEERHRMTRAFRRWHRRNQHLGKIDSWLRGYNPVCGWLGPQAALIIGFVLVVIIAVMLYFVIPRVPELAPVTKDPLTPANGRSDMELVGFPTGFSMNGTLHLRVDNTAGWVPSHLLSLQTTVTYIPTKMVVGKGNAKSQWIPGHTKSALNIPIMFSHTSLNATGDDTQLAFQDACAHFSLSLHVDMQMDIGGILGTHQSTFDLNDIECPWELPK</sequence>
<feature type="region of interest" description="Disordered" evidence="1">
    <location>
        <begin position="140"/>
        <end position="173"/>
    </location>
</feature>
<feature type="compositionally biased region" description="Basic and acidic residues" evidence="1">
    <location>
        <begin position="144"/>
        <end position="156"/>
    </location>
</feature>
<dbReference type="STRING" id="77020.A0A0M9VQ32"/>
<reference evidence="3 4" key="1">
    <citation type="submission" date="2015-07" db="EMBL/GenBank/DDBJ databases">
        <title>Draft Genome Sequence of Malassezia furfur CBS1878 and Malassezia pachydermatis CBS1879.</title>
        <authorList>
            <person name="Triana S."/>
            <person name="Ohm R."/>
            <person name="Gonzalez A."/>
            <person name="DeCock H."/>
            <person name="Restrepo S."/>
            <person name="Celis A."/>
        </authorList>
    </citation>
    <scope>NUCLEOTIDE SEQUENCE [LARGE SCALE GENOMIC DNA]</scope>
    <source>
        <strain evidence="3 4">CBS 1879</strain>
    </source>
</reference>
<protein>
    <submittedName>
        <fullName evidence="3">Uncharacterized protein</fullName>
    </submittedName>
</protein>
<evidence type="ECO:0000313" key="4">
    <source>
        <dbReference type="Proteomes" id="UP000037751"/>
    </source>
</evidence>
<dbReference type="Proteomes" id="UP000037751">
    <property type="component" value="Unassembled WGS sequence"/>
</dbReference>
<evidence type="ECO:0000256" key="1">
    <source>
        <dbReference type="SAM" id="MobiDB-lite"/>
    </source>
</evidence>
<keyword evidence="2" id="KW-1133">Transmembrane helix</keyword>
<dbReference type="RefSeq" id="XP_017992721.1">
    <property type="nucleotide sequence ID" value="XM_018135206.1"/>
</dbReference>